<keyword evidence="1" id="KW-0812">Transmembrane</keyword>
<keyword evidence="3" id="KW-1185">Reference proteome</keyword>
<keyword evidence="1" id="KW-1133">Transmembrane helix</keyword>
<reference evidence="2 3" key="1">
    <citation type="submission" date="2020-08" db="EMBL/GenBank/DDBJ databases">
        <title>Genomic Encyclopedia of Type Strains, Phase IV (KMG-IV): sequencing the most valuable type-strain genomes for metagenomic binning, comparative biology and taxonomic classification.</title>
        <authorList>
            <person name="Goeker M."/>
        </authorList>
    </citation>
    <scope>NUCLEOTIDE SEQUENCE [LARGE SCALE GENOMIC DNA]</scope>
    <source>
        <strain evidence="2 3">DSM 4737</strain>
    </source>
</reference>
<evidence type="ECO:0000256" key="1">
    <source>
        <dbReference type="SAM" id="Phobius"/>
    </source>
</evidence>
<dbReference type="AlphaFoldDB" id="A0A7W9FEX0"/>
<dbReference type="RefSeq" id="WP_183213840.1">
    <property type="nucleotide sequence ID" value="NZ_JACHOR010000004.1"/>
</dbReference>
<gene>
    <name evidence="2" type="ORF">GGR13_002483</name>
</gene>
<comment type="caution">
    <text evidence="2">The sequence shown here is derived from an EMBL/GenBank/DDBJ whole genome shotgun (WGS) entry which is preliminary data.</text>
</comment>
<protein>
    <submittedName>
        <fullName evidence="2">Uncharacterized protein</fullName>
    </submittedName>
</protein>
<evidence type="ECO:0000313" key="3">
    <source>
        <dbReference type="Proteomes" id="UP000545037"/>
    </source>
</evidence>
<feature type="transmembrane region" description="Helical" evidence="1">
    <location>
        <begin position="80"/>
        <end position="96"/>
    </location>
</feature>
<sequence length="127" mass="13766">MTDQLRVSSVAHEIAASAVALAAYVVAALCVGWVVSTLLEPIGYVWPRFAAEAAVSTCLGMIASWRLTNVLFPNRSGRKIFAAFAVLVLLVLLAGRSSSVNWLHAGQALFLVALAYGLFWPHRRRAR</sequence>
<evidence type="ECO:0000313" key="2">
    <source>
        <dbReference type="EMBL" id="MBB5746876.1"/>
    </source>
</evidence>
<dbReference type="EMBL" id="JACHOR010000004">
    <property type="protein sequence ID" value="MBB5746876.1"/>
    <property type="molecule type" value="Genomic_DNA"/>
</dbReference>
<accession>A0A7W9FEX0</accession>
<keyword evidence="1" id="KW-0472">Membrane</keyword>
<proteinExistence type="predicted"/>
<feature type="transmembrane region" description="Helical" evidence="1">
    <location>
        <begin position="14"/>
        <end position="39"/>
    </location>
</feature>
<organism evidence="2 3">
    <name type="scientific">Brevundimonas variabilis</name>
    <dbReference type="NCBI Taxonomy" id="74312"/>
    <lineage>
        <taxon>Bacteria</taxon>
        <taxon>Pseudomonadati</taxon>
        <taxon>Pseudomonadota</taxon>
        <taxon>Alphaproteobacteria</taxon>
        <taxon>Caulobacterales</taxon>
        <taxon>Caulobacteraceae</taxon>
        <taxon>Brevundimonas</taxon>
    </lineage>
</organism>
<name>A0A7W9FEX0_9CAUL</name>
<feature type="transmembrane region" description="Helical" evidence="1">
    <location>
        <begin position="102"/>
        <end position="120"/>
    </location>
</feature>
<dbReference type="Proteomes" id="UP000545037">
    <property type="component" value="Unassembled WGS sequence"/>
</dbReference>
<feature type="transmembrane region" description="Helical" evidence="1">
    <location>
        <begin position="45"/>
        <end position="68"/>
    </location>
</feature>